<organism evidence="14 15">
    <name type="scientific">Salinispora arenicola</name>
    <dbReference type="NCBI Taxonomy" id="168697"/>
    <lineage>
        <taxon>Bacteria</taxon>
        <taxon>Bacillati</taxon>
        <taxon>Actinomycetota</taxon>
        <taxon>Actinomycetes</taxon>
        <taxon>Micromonosporales</taxon>
        <taxon>Micromonosporaceae</taxon>
        <taxon>Salinispora</taxon>
    </lineage>
</organism>
<keyword evidence="6 11" id="KW-0288">FMN</keyword>
<dbReference type="InterPro" id="IPR013785">
    <property type="entry name" value="Aldolase_TIM"/>
</dbReference>
<dbReference type="Gene3D" id="3.20.20.70">
    <property type="entry name" value="Aldolase class I"/>
    <property type="match status" value="1"/>
</dbReference>
<comment type="catalytic activity">
    <reaction evidence="10 11">
        <text>(S)-dihydroorotate + a quinone = orotate + a quinol</text>
        <dbReference type="Rhea" id="RHEA:30187"/>
        <dbReference type="ChEBI" id="CHEBI:24646"/>
        <dbReference type="ChEBI" id="CHEBI:30839"/>
        <dbReference type="ChEBI" id="CHEBI:30864"/>
        <dbReference type="ChEBI" id="CHEBI:132124"/>
        <dbReference type="EC" id="1.3.5.2"/>
    </reaction>
</comment>
<feature type="binding site" evidence="11">
    <location>
        <position position="180"/>
    </location>
    <ligand>
        <name>FMN</name>
        <dbReference type="ChEBI" id="CHEBI:58210"/>
    </ligand>
</feature>
<comment type="similarity">
    <text evidence="4 11">Belongs to the dihydroorotate dehydrogenase family. Type 2 subfamily.</text>
</comment>
<evidence type="ECO:0000313" key="15">
    <source>
        <dbReference type="Proteomes" id="UP000315983"/>
    </source>
</evidence>
<feature type="binding site" evidence="11">
    <location>
        <position position="147"/>
    </location>
    <ligand>
        <name>FMN</name>
        <dbReference type="ChEBI" id="CHEBI:58210"/>
    </ligand>
</feature>
<dbReference type="SUPFAM" id="SSF51395">
    <property type="entry name" value="FMN-linked oxidoreductases"/>
    <property type="match status" value="1"/>
</dbReference>
<reference evidence="13 16" key="2">
    <citation type="submission" date="2021-03" db="EMBL/GenBank/DDBJ databases">
        <title>Whole genome shotgun sequence of Salinispora arenicola NBRC 105043.</title>
        <authorList>
            <person name="Komaki H."/>
            <person name="Tamura T."/>
        </authorList>
    </citation>
    <scope>NUCLEOTIDE SEQUENCE [LARGE SCALE GENOMIC DNA]</scope>
    <source>
        <strain evidence="13 16">NBRC 105043</strain>
    </source>
</reference>
<feature type="binding site" evidence="11">
    <location>
        <position position="242"/>
    </location>
    <ligand>
        <name>FMN</name>
        <dbReference type="ChEBI" id="CHEBI:58210"/>
    </ligand>
</feature>
<evidence type="ECO:0000313" key="14">
    <source>
        <dbReference type="EMBL" id="TQL39241.1"/>
    </source>
</evidence>
<dbReference type="InterPro" id="IPR001295">
    <property type="entry name" value="Dihydroorotate_DH_CS"/>
</dbReference>
<feature type="binding site" evidence="11">
    <location>
        <begin position="243"/>
        <end position="244"/>
    </location>
    <ligand>
        <name>substrate</name>
    </ligand>
</feature>
<dbReference type="GO" id="GO:0005886">
    <property type="term" value="C:plasma membrane"/>
    <property type="evidence" value="ECO:0007669"/>
    <property type="project" value="UniProtKB-SubCell"/>
</dbReference>
<dbReference type="CDD" id="cd04738">
    <property type="entry name" value="DHOD_2_like"/>
    <property type="match status" value="1"/>
</dbReference>
<evidence type="ECO:0000256" key="10">
    <source>
        <dbReference type="ARBA" id="ARBA00048639"/>
    </source>
</evidence>
<evidence type="ECO:0000256" key="5">
    <source>
        <dbReference type="ARBA" id="ARBA00022630"/>
    </source>
</evidence>
<feature type="binding site" evidence="11">
    <location>
        <begin position="317"/>
        <end position="318"/>
    </location>
    <ligand>
        <name>FMN</name>
        <dbReference type="ChEBI" id="CHEBI:58210"/>
    </ligand>
</feature>
<feature type="domain" description="Dihydroorotate dehydrogenase catalytic" evidence="12">
    <location>
        <begin position="54"/>
        <end position="328"/>
    </location>
</feature>
<dbReference type="NCBIfam" id="NF003652">
    <property type="entry name" value="PRK05286.2-5"/>
    <property type="match status" value="1"/>
</dbReference>
<dbReference type="EMBL" id="BOQM01000014">
    <property type="protein sequence ID" value="GIM85309.1"/>
    <property type="molecule type" value="Genomic_DNA"/>
</dbReference>
<feature type="binding site" evidence="11">
    <location>
        <begin position="117"/>
        <end position="121"/>
    </location>
    <ligand>
        <name>substrate</name>
    </ligand>
</feature>
<dbReference type="PROSITE" id="PS00911">
    <property type="entry name" value="DHODEHASE_1"/>
    <property type="match status" value="1"/>
</dbReference>
<dbReference type="GO" id="GO:0005737">
    <property type="term" value="C:cytoplasm"/>
    <property type="evidence" value="ECO:0007669"/>
    <property type="project" value="InterPro"/>
</dbReference>
<name>A0A542XTS2_SALAC</name>
<dbReference type="Proteomes" id="UP000315983">
    <property type="component" value="Unassembled WGS sequence"/>
</dbReference>
<evidence type="ECO:0000256" key="4">
    <source>
        <dbReference type="ARBA" id="ARBA00005359"/>
    </source>
</evidence>
<dbReference type="RefSeq" id="WP_018583528.1">
    <property type="nucleotide sequence ID" value="NZ_BOQM01000014.1"/>
</dbReference>
<keyword evidence="7 11" id="KW-0665">Pyrimidine biosynthesis</keyword>
<reference evidence="14 15" key="1">
    <citation type="submission" date="2019-06" db="EMBL/GenBank/DDBJ databases">
        <title>Sequencing the genomes of 1000 actinobacteria strains.</title>
        <authorList>
            <person name="Klenk H.-P."/>
        </authorList>
    </citation>
    <scope>NUCLEOTIDE SEQUENCE [LARGE SCALE GENOMIC DNA]</scope>
    <source>
        <strain evidence="14 15">DSM 44819</strain>
    </source>
</reference>
<protein>
    <recommendedName>
        <fullName evidence="11">Dihydroorotate dehydrogenase (quinone)</fullName>
        <ecNumber evidence="11">1.3.5.2</ecNumber>
    </recommendedName>
    <alternativeName>
        <fullName evidence="11">DHOdehase</fullName>
        <shortName evidence="11">DHOD</shortName>
        <shortName evidence="11">DHODase</shortName>
    </alternativeName>
    <alternativeName>
        <fullName evidence="11">Dihydroorotate oxidase</fullName>
    </alternativeName>
</protein>
<feature type="binding site" evidence="11">
    <location>
        <position position="185"/>
    </location>
    <ligand>
        <name>substrate</name>
    </ligand>
</feature>
<comment type="cofactor">
    <cofactor evidence="11">
        <name>FMN</name>
        <dbReference type="ChEBI" id="CHEBI:58210"/>
    </cofactor>
    <text evidence="11">Binds 1 FMN per subunit.</text>
</comment>
<dbReference type="GO" id="GO:0044205">
    <property type="term" value="P:'de novo' UMP biosynthetic process"/>
    <property type="evidence" value="ECO:0007669"/>
    <property type="project" value="UniProtKB-UniRule"/>
</dbReference>
<dbReference type="AlphaFoldDB" id="A0A542XTS2"/>
<comment type="caution">
    <text evidence="14">The sequence shown here is derived from an EMBL/GenBank/DDBJ whole genome shotgun (WGS) entry which is preliminary data.</text>
</comment>
<dbReference type="Pfam" id="PF01180">
    <property type="entry name" value="DHO_dh"/>
    <property type="match status" value="1"/>
</dbReference>
<evidence type="ECO:0000256" key="6">
    <source>
        <dbReference type="ARBA" id="ARBA00022643"/>
    </source>
</evidence>
<feature type="binding site" evidence="11">
    <location>
        <position position="296"/>
    </location>
    <ligand>
        <name>FMN</name>
        <dbReference type="ChEBI" id="CHEBI:58210"/>
    </ligand>
</feature>
<evidence type="ECO:0000256" key="1">
    <source>
        <dbReference type="ARBA" id="ARBA00003125"/>
    </source>
</evidence>
<keyword evidence="5 11" id="KW-0285">Flavoprotein</keyword>
<feature type="binding site" evidence="11">
    <location>
        <position position="180"/>
    </location>
    <ligand>
        <name>substrate</name>
    </ligand>
</feature>
<dbReference type="EC" id="1.3.5.2" evidence="11"/>
<feature type="binding site" evidence="11">
    <location>
        <position position="92"/>
    </location>
    <ligand>
        <name>FMN</name>
        <dbReference type="ChEBI" id="CHEBI:58210"/>
    </ligand>
</feature>
<dbReference type="InterPro" id="IPR012135">
    <property type="entry name" value="Dihydroorotate_DH_1_2"/>
</dbReference>
<dbReference type="InterPro" id="IPR005719">
    <property type="entry name" value="Dihydroorotate_DH_2"/>
</dbReference>
<feature type="binding site" evidence="11">
    <location>
        <position position="214"/>
    </location>
    <ligand>
        <name>FMN</name>
        <dbReference type="ChEBI" id="CHEBI:58210"/>
    </ligand>
</feature>
<sequence length="338" mass="35248">MLFERVVRPTLFRLKGGDAEAAHEFAVRRLAGLARVPAALAVLRARYGVSAPRTVFGLRFPNPVGLAAGMDKDGLALPAWPALGFGFVEVGTVTAHPQPGNPRPRLFRLPDSGAVVNRMGFNNAGAGALAARLAALPRPLGVPLGISLGKSRITPLEEAVEDYQTSYRALREYGDYFAVNVSSPNTPGLRELQDRAHLDALLAALVGEKPILVKIAPDLPEPAIAELLEVCLARGVAGVIATNTTLARDGLAPADQAGGAEAGGLSGRPLADRAREVVAFVHRETAGRLPIVGVGGIVTPDDAGRMFDAGASLVQLYTGFVYRGPALVRAAAAAARTP</sequence>
<evidence type="ECO:0000256" key="9">
    <source>
        <dbReference type="ARBA" id="ARBA00023136"/>
    </source>
</evidence>
<evidence type="ECO:0000256" key="2">
    <source>
        <dbReference type="ARBA" id="ARBA00004370"/>
    </source>
</evidence>
<comment type="function">
    <text evidence="1 11">Catalyzes the conversion of dihydroorotate to orotate with quinone as electron acceptor.</text>
</comment>
<dbReference type="NCBIfam" id="TIGR01036">
    <property type="entry name" value="pyrD_sub2"/>
    <property type="match status" value="1"/>
</dbReference>
<feature type="binding site" evidence="11">
    <location>
        <position position="72"/>
    </location>
    <ligand>
        <name>substrate</name>
    </ligand>
</feature>
<accession>A0A542XTS2</accession>
<evidence type="ECO:0000256" key="11">
    <source>
        <dbReference type="HAMAP-Rule" id="MF_00225"/>
    </source>
</evidence>
<dbReference type="UniPathway" id="UPA00070">
    <property type="reaction ID" value="UER00946"/>
</dbReference>
<keyword evidence="8 11" id="KW-0560">Oxidoreductase</keyword>
<proteinExistence type="inferred from homology"/>
<evidence type="ECO:0000256" key="8">
    <source>
        <dbReference type="ARBA" id="ARBA00023002"/>
    </source>
</evidence>
<dbReference type="EMBL" id="VFOL01000001">
    <property type="protein sequence ID" value="TQL39241.1"/>
    <property type="molecule type" value="Genomic_DNA"/>
</dbReference>
<dbReference type="PIRSF" id="PIRSF000164">
    <property type="entry name" value="DHO_oxidase"/>
    <property type="match status" value="1"/>
</dbReference>
<dbReference type="GO" id="GO:0006207">
    <property type="term" value="P:'de novo' pyrimidine nucleobase biosynthetic process"/>
    <property type="evidence" value="ECO:0007669"/>
    <property type="project" value="UniProtKB-UniRule"/>
</dbReference>
<feature type="active site" description="Nucleophile" evidence="11">
    <location>
        <position position="183"/>
    </location>
</feature>
<evidence type="ECO:0000259" key="12">
    <source>
        <dbReference type="Pfam" id="PF01180"/>
    </source>
</evidence>
<dbReference type="InterPro" id="IPR005720">
    <property type="entry name" value="Dihydroorotate_DH_cat"/>
</dbReference>
<keyword evidence="11" id="KW-1003">Cell membrane</keyword>
<evidence type="ECO:0000256" key="3">
    <source>
        <dbReference type="ARBA" id="ARBA00005161"/>
    </source>
</evidence>
<keyword evidence="16" id="KW-1185">Reference proteome</keyword>
<gene>
    <name evidence="11 13" type="primary">pyrD</name>
    <name evidence="14" type="ORF">FB564_4491</name>
    <name evidence="13" type="ORF">Sar04_21780</name>
</gene>
<dbReference type="PANTHER" id="PTHR48109:SF4">
    <property type="entry name" value="DIHYDROOROTATE DEHYDROGENASE (QUINONE), MITOCHONDRIAL"/>
    <property type="match status" value="1"/>
</dbReference>
<feature type="binding site" evidence="11">
    <location>
        <position position="267"/>
    </location>
    <ligand>
        <name>FMN</name>
        <dbReference type="ChEBI" id="CHEBI:58210"/>
    </ligand>
</feature>
<comment type="pathway">
    <text evidence="3 11">Pyrimidine metabolism; UMP biosynthesis via de novo pathway; orotate from (S)-dihydroorotate (quinone route): step 1/1.</text>
</comment>
<dbReference type="HAMAP" id="MF_00225">
    <property type="entry name" value="DHO_dh_type2"/>
    <property type="match status" value="1"/>
</dbReference>
<evidence type="ECO:0000313" key="16">
    <source>
        <dbReference type="Proteomes" id="UP000677457"/>
    </source>
</evidence>
<dbReference type="PROSITE" id="PS00912">
    <property type="entry name" value="DHODEHASE_2"/>
    <property type="match status" value="1"/>
</dbReference>
<feature type="binding site" evidence="11">
    <location>
        <begin position="68"/>
        <end position="72"/>
    </location>
    <ligand>
        <name>FMN</name>
        <dbReference type="ChEBI" id="CHEBI:58210"/>
    </ligand>
</feature>
<dbReference type="GO" id="GO:0106430">
    <property type="term" value="F:dihydroorotate dehydrogenase (quinone) activity"/>
    <property type="evidence" value="ECO:0007669"/>
    <property type="project" value="UniProtKB-EC"/>
</dbReference>
<comment type="subcellular location">
    <subcellularLocation>
        <location evidence="11">Cell membrane</location>
        <topology evidence="11">Peripheral membrane protein</topology>
    </subcellularLocation>
    <subcellularLocation>
        <location evidence="2">Membrane</location>
    </subcellularLocation>
</comment>
<evidence type="ECO:0000313" key="13">
    <source>
        <dbReference type="EMBL" id="GIM85309.1"/>
    </source>
</evidence>
<dbReference type="Proteomes" id="UP000677457">
    <property type="component" value="Unassembled WGS sequence"/>
</dbReference>
<dbReference type="PANTHER" id="PTHR48109">
    <property type="entry name" value="DIHYDROOROTATE DEHYDROGENASE (QUINONE), MITOCHONDRIAL-RELATED"/>
    <property type="match status" value="1"/>
</dbReference>
<keyword evidence="9 11" id="KW-0472">Membrane</keyword>
<dbReference type="InterPro" id="IPR050074">
    <property type="entry name" value="DHO_dehydrogenase"/>
</dbReference>
<comment type="subunit">
    <text evidence="11">Monomer.</text>
</comment>
<evidence type="ECO:0000256" key="7">
    <source>
        <dbReference type="ARBA" id="ARBA00022975"/>
    </source>
</evidence>
<dbReference type="GeneID" id="93773633"/>